<evidence type="ECO:0000313" key="2">
    <source>
        <dbReference type="EMBL" id="MCW3784516.1"/>
    </source>
</evidence>
<comment type="caution">
    <text evidence="2">The sequence shown here is derived from an EMBL/GenBank/DDBJ whole genome shotgun (WGS) entry which is preliminary data.</text>
</comment>
<keyword evidence="2" id="KW-0489">Methyltransferase</keyword>
<protein>
    <submittedName>
        <fullName evidence="2">Methyltransferase domain-containing protein</fullName>
    </submittedName>
</protein>
<organism evidence="2 3">
    <name type="scientific">Defluviimonas salinarum</name>
    <dbReference type="NCBI Taxonomy" id="2992147"/>
    <lineage>
        <taxon>Bacteria</taxon>
        <taxon>Pseudomonadati</taxon>
        <taxon>Pseudomonadota</taxon>
        <taxon>Alphaproteobacteria</taxon>
        <taxon>Rhodobacterales</taxon>
        <taxon>Paracoccaceae</taxon>
        <taxon>Albidovulum</taxon>
    </lineage>
</organism>
<dbReference type="Proteomes" id="UP001207582">
    <property type="component" value="Unassembled WGS sequence"/>
</dbReference>
<dbReference type="CDD" id="cd02440">
    <property type="entry name" value="AdoMet_MTases"/>
    <property type="match status" value="1"/>
</dbReference>
<evidence type="ECO:0000313" key="3">
    <source>
        <dbReference type="Proteomes" id="UP001207582"/>
    </source>
</evidence>
<evidence type="ECO:0000259" key="1">
    <source>
        <dbReference type="Pfam" id="PF08241"/>
    </source>
</evidence>
<dbReference type="RefSeq" id="WP_264773711.1">
    <property type="nucleotide sequence ID" value="NZ_JAPDOG010000047.1"/>
</dbReference>
<dbReference type="SUPFAM" id="SSF53335">
    <property type="entry name" value="S-adenosyl-L-methionine-dependent methyltransferases"/>
    <property type="match status" value="1"/>
</dbReference>
<proteinExistence type="predicted"/>
<dbReference type="GO" id="GO:0032259">
    <property type="term" value="P:methylation"/>
    <property type="evidence" value="ECO:0007669"/>
    <property type="project" value="UniProtKB-KW"/>
</dbReference>
<keyword evidence="2" id="KW-0808">Transferase</keyword>
<dbReference type="InterPro" id="IPR013216">
    <property type="entry name" value="Methyltransf_11"/>
</dbReference>
<dbReference type="Gene3D" id="3.40.50.150">
    <property type="entry name" value="Vaccinia Virus protein VP39"/>
    <property type="match status" value="1"/>
</dbReference>
<name>A0ABT3J9Z4_9RHOB</name>
<dbReference type="Pfam" id="PF08241">
    <property type="entry name" value="Methyltransf_11"/>
    <property type="match status" value="1"/>
</dbReference>
<gene>
    <name evidence="2" type="ORF">OM960_23645</name>
</gene>
<sequence length="268" mass="27972">MQTLKKAEAGQVETAAAAIYDRAFVPALFGQFAPMLADAAAIAPGEHVLDVGCGTGVAALAAAELTGSKGHVAAVDINPGMLAVARSKSDAIEWIEAPAESLPLADGQFDAVMCQFALMFFADRTAALREMARVTKPGGRIALLVWEVLDRTPAYDRLVPLVGEIAGPDAAAALAAPFSLGSIGDIKDEIDRAGLKLAEHGVLTGTARHASLDAWIDTEIGGWTLSDMVSADRLRRLKAAARHHLAAHIGANGRVAFPAPARLVMIRP</sequence>
<accession>A0ABT3J9Z4</accession>
<reference evidence="2 3" key="1">
    <citation type="submission" date="2022-10" db="EMBL/GenBank/DDBJ databases">
        <title>Defluviimonas sp. CAU 1641 isolated from mud.</title>
        <authorList>
            <person name="Kim W."/>
        </authorList>
    </citation>
    <scope>NUCLEOTIDE SEQUENCE [LARGE SCALE GENOMIC DNA]</scope>
    <source>
        <strain evidence="2 3">CAU 1641</strain>
    </source>
</reference>
<dbReference type="EMBL" id="JAPDOG010000047">
    <property type="protein sequence ID" value="MCW3784516.1"/>
    <property type="molecule type" value="Genomic_DNA"/>
</dbReference>
<keyword evidence="3" id="KW-1185">Reference proteome</keyword>
<dbReference type="PANTHER" id="PTHR43591:SF24">
    <property type="entry name" value="2-METHOXY-6-POLYPRENYL-1,4-BENZOQUINOL METHYLASE, MITOCHONDRIAL"/>
    <property type="match status" value="1"/>
</dbReference>
<feature type="domain" description="Methyltransferase type 11" evidence="1">
    <location>
        <begin position="49"/>
        <end position="142"/>
    </location>
</feature>
<dbReference type="InterPro" id="IPR029063">
    <property type="entry name" value="SAM-dependent_MTases_sf"/>
</dbReference>
<dbReference type="GO" id="GO:0008168">
    <property type="term" value="F:methyltransferase activity"/>
    <property type="evidence" value="ECO:0007669"/>
    <property type="project" value="UniProtKB-KW"/>
</dbReference>
<dbReference type="PANTHER" id="PTHR43591">
    <property type="entry name" value="METHYLTRANSFERASE"/>
    <property type="match status" value="1"/>
</dbReference>